<dbReference type="AlphaFoldDB" id="A0A6N2MG90"/>
<proteinExistence type="predicted"/>
<dbReference type="EMBL" id="CAADRP010001818">
    <property type="protein sequence ID" value="VFU53080.1"/>
    <property type="molecule type" value="Genomic_DNA"/>
</dbReference>
<protein>
    <submittedName>
        <fullName evidence="1">Uncharacterized protein</fullName>
    </submittedName>
</protein>
<name>A0A6N2MG90_SALVM</name>
<reference evidence="1" key="1">
    <citation type="submission" date="2019-03" db="EMBL/GenBank/DDBJ databases">
        <authorList>
            <person name="Mank J."/>
            <person name="Almeida P."/>
        </authorList>
    </citation>
    <scope>NUCLEOTIDE SEQUENCE</scope>
    <source>
        <strain evidence="1">78183</strain>
    </source>
</reference>
<accession>A0A6N2MG90</accession>
<evidence type="ECO:0000313" key="1">
    <source>
        <dbReference type="EMBL" id="VFU53080.1"/>
    </source>
</evidence>
<gene>
    <name evidence="1" type="ORF">SVIM_LOCUS367895</name>
</gene>
<organism evidence="1">
    <name type="scientific">Salix viminalis</name>
    <name type="common">Common osier</name>
    <name type="synonym">Basket willow</name>
    <dbReference type="NCBI Taxonomy" id="40686"/>
    <lineage>
        <taxon>Eukaryota</taxon>
        <taxon>Viridiplantae</taxon>
        <taxon>Streptophyta</taxon>
        <taxon>Embryophyta</taxon>
        <taxon>Tracheophyta</taxon>
        <taxon>Spermatophyta</taxon>
        <taxon>Magnoliopsida</taxon>
        <taxon>eudicotyledons</taxon>
        <taxon>Gunneridae</taxon>
        <taxon>Pentapetalae</taxon>
        <taxon>rosids</taxon>
        <taxon>fabids</taxon>
        <taxon>Malpighiales</taxon>
        <taxon>Salicaceae</taxon>
        <taxon>Saliceae</taxon>
        <taxon>Salix</taxon>
    </lineage>
</organism>
<sequence>MYILESLHPSRDTTIGNARYFRREICSVEVLASSSPLTGTPNLSRSKLRLGCRWKIKGFSRGGTSAPHRVVGGVDGYCGDCQRLKLGCWLVLGLSLTMSQVERGAMLAAGGFCMCCYRIG</sequence>